<sequence length="293" mass="31739">MSLTRPLPSAFAASLFAFAAMPGSAQDIASYAVTTDVKLTTDQRTRGVSDSLNGPGAKLSVQLAHESGLVGLAEFATVSKKQFLDGAGVGVTLAGGYRFGNPDGWHYGLGLAAEMFPGAKFQAPHGFDMETGTPTDLRSTRFDSAFAVLEIGYGALEGRVMNVISKTYRGIDTGGVCGTMLSLMPDPTRALECYGRGDHDSRGSWLFDLGYKHALTPTTTLNLHAGYQRIANFSEANFSDYSIGITHKHWGFNWTAEWMTTRTRVRELYMAMDGDRPRATDGNRFVLSVSRSF</sequence>
<feature type="chain" id="PRO_5011521011" evidence="1">
    <location>
        <begin position="26"/>
        <end position="293"/>
    </location>
</feature>
<name>A0A1I2GBI4_9BURK</name>
<dbReference type="Proteomes" id="UP000199119">
    <property type="component" value="Unassembled WGS sequence"/>
</dbReference>
<dbReference type="AlphaFoldDB" id="A0A1I2GBI4"/>
<keyword evidence="1" id="KW-0732">Signal</keyword>
<dbReference type="Pfam" id="PF09694">
    <property type="entry name" value="Gcw_chp"/>
    <property type="match status" value="1"/>
</dbReference>
<feature type="signal peptide" evidence="1">
    <location>
        <begin position="1"/>
        <end position="25"/>
    </location>
</feature>
<accession>A0A1I2GBI4</accession>
<evidence type="ECO:0000256" key="1">
    <source>
        <dbReference type="SAM" id="SignalP"/>
    </source>
</evidence>
<dbReference type="InterPro" id="IPR010239">
    <property type="entry name" value="CHP02001"/>
</dbReference>
<dbReference type="EMBL" id="FONX01000014">
    <property type="protein sequence ID" value="SFF14106.1"/>
    <property type="molecule type" value="Genomic_DNA"/>
</dbReference>
<proteinExistence type="predicted"/>
<dbReference type="STRING" id="1177982.SAMN04489711_1146"/>
<gene>
    <name evidence="2" type="ORF">SAMN04489711_1146</name>
</gene>
<reference evidence="3" key="1">
    <citation type="submission" date="2016-10" db="EMBL/GenBank/DDBJ databases">
        <authorList>
            <person name="Varghese N."/>
            <person name="Submissions S."/>
        </authorList>
    </citation>
    <scope>NUCLEOTIDE SEQUENCE [LARGE SCALE GENOMIC DNA]</scope>
    <source>
        <strain evidence="3">DSM 27981</strain>
    </source>
</reference>
<keyword evidence="3" id="KW-1185">Reference proteome</keyword>
<dbReference type="RefSeq" id="WP_092940719.1">
    <property type="nucleotide sequence ID" value="NZ_FONX01000014.1"/>
</dbReference>
<evidence type="ECO:0000313" key="3">
    <source>
        <dbReference type="Proteomes" id="UP000199119"/>
    </source>
</evidence>
<protein>
    <submittedName>
        <fullName evidence="2">Uncharacterized protein</fullName>
    </submittedName>
</protein>
<dbReference type="OrthoDB" id="9149051at2"/>
<evidence type="ECO:0000313" key="2">
    <source>
        <dbReference type="EMBL" id="SFF14106.1"/>
    </source>
</evidence>
<organism evidence="2 3">
    <name type="scientific">Paracidovorax wautersii</name>
    <dbReference type="NCBI Taxonomy" id="1177982"/>
    <lineage>
        <taxon>Bacteria</taxon>
        <taxon>Pseudomonadati</taxon>
        <taxon>Pseudomonadota</taxon>
        <taxon>Betaproteobacteria</taxon>
        <taxon>Burkholderiales</taxon>
        <taxon>Comamonadaceae</taxon>
        <taxon>Paracidovorax</taxon>
    </lineage>
</organism>